<keyword evidence="1" id="KW-0805">Transcription regulation</keyword>
<gene>
    <name evidence="6" type="ORF">BpHYR1_047497</name>
</gene>
<dbReference type="EMBL" id="REGN01011885">
    <property type="protein sequence ID" value="RMZ96815.1"/>
    <property type="molecule type" value="Genomic_DNA"/>
</dbReference>
<dbReference type="STRING" id="10195.A0A3M7PCG9"/>
<sequence>RRRRILKNRGYAANCRTKRMSQKEILQMDKEKLENEVKNLSNQKQMLKIKLDSINDRFKDLQHYVSILKTNNGPN</sequence>
<dbReference type="Proteomes" id="UP000276133">
    <property type="component" value="Unassembled WGS sequence"/>
</dbReference>
<accession>A0A3M7PCG9</accession>
<dbReference type="SUPFAM" id="SSF57959">
    <property type="entry name" value="Leucine zipper domain"/>
    <property type="match status" value="1"/>
</dbReference>
<dbReference type="SMR" id="A0A3M7PCG9"/>
<dbReference type="Gene3D" id="1.20.5.170">
    <property type="match status" value="1"/>
</dbReference>
<dbReference type="InterPro" id="IPR046347">
    <property type="entry name" value="bZIP_sf"/>
</dbReference>
<dbReference type="OrthoDB" id="5974330at2759"/>
<evidence type="ECO:0000256" key="3">
    <source>
        <dbReference type="ARBA" id="ARBA00023163"/>
    </source>
</evidence>
<reference evidence="6 7" key="1">
    <citation type="journal article" date="2018" name="Sci. Rep.">
        <title>Genomic signatures of local adaptation to the degree of environmental predictability in rotifers.</title>
        <authorList>
            <person name="Franch-Gras L."/>
            <person name="Hahn C."/>
            <person name="Garcia-Roger E.M."/>
            <person name="Carmona M.J."/>
            <person name="Serra M."/>
            <person name="Gomez A."/>
        </authorList>
    </citation>
    <scope>NUCLEOTIDE SEQUENCE [LARGE SCALE GENOMIC DNA]</scope>
    <source>
        <strain evidence="6">HYR1</strain>
    </source>
</reference>
<evidence type="ECO:0000313" key="6">
    <source>
        <dbReference type="EMBL" id="RMZ96815.1"/>
    </source>
</evidence>
<keyword evidence="4" id="KW-0175">Coiled coil</keyword>
<dbReference type="GO" id="GO:0000981">
    <property type="term" value="F:DNA-binding transcription factor activity, RNA polymerase II-specific"/>
    <property type="evidence" value="ECO:0007669"/>
    <property type="project" value="TreeGrafter"/>
</dbReference>
<dbReference type="PANTHER" id="PTHR10129">
    <property type="entry name" value="TRANSCRIPTION FACTOR MAF"/>
    <property type="match status" value="1"/>
</dbReference>
<name>A0A3M7PCG9_BRAPC</name>
<dbReference type="PROSITE" id="PS50217">
    <property type="entry name" value="BZIP"/>
    <property type="match status" value="1"/>
</dbReference>
<feature type="domain" description="BZIP" evidence="5">
    <location>
        <begin position="1"/>
        <end position="61"/>
    </location>
</feature>
<evidence type="ECO:0000259" key="5">
    <source>
        <dbReference type="PROSITE" id="PS50217"/>
    </source>
</evidence>
<organism evidence="6 7">
    <name type="scientific">Brachionus plicatilis</name>
    <name type="common">Marine rotifer</name>
    <name type="synonym">Brachionus muelleri</name>
    <dbReference type="NCBI Taxonomy" id="10195"/>
    <lineage>
        <taxon>Eukaryota</taxon>
        <taxon>Metazoa</taxon>
        <taxon>Spiralia</taxon>
        <taxon>Gnathifera</taxon>
        <taxon>Rotifera</taxon>
        <taxon>Eurotatoria</taxon>
        <taxon>Monogononta</taxon>
        <taxon>Pseudotrocha</taxon>
        <taxon>Ploima</taxon>
        <taxon>Brachionidae</taxon>
        <taxon>Brachionus</taxon>
    </lineage>
</organism>
<evidence type="ECO:0000256" key="1">
    <source>
        <dbReference type="ARBA" id="ARBA00023015"/>
    </source>
</evidence>
<evidence type="ECO:0000313" key="7">
    <source>
        <dbReference type="Proteomes" id="UP000276133"/>
    </source>
</evidence>
<proteinExistence type="predicted"/>
<keyword evidence="2" id="KW-0238">DNA-binding</keyword>
<dbReference type="InterPro" id="IPR004826">
    <property type="entry name" value="bZIP_Maf"/>
</dbReference>
<dbReference type="AlphaFoldDB" id="A0A3M7PCG9"/>
<protein>
    <submittedName>
        <fullName evidence="6">Transcription factor</fullName>
    </submittedName>
</protein>
<dbReference type="GO" id="GO:0005634">
    <property type="term" value="C:nucleus"/>
    <property type="evidence" value="ECO:0007669"/>
    <property type="project" value="TreeGrafter"/>
</dbReference>
<evidence type="ECO:0000256" key="2">
    <source>
        <dbReference type="ARBA" id="ARBA00023125"/>
    </source>
</evidence>
<dbReference type="GO" id="GO:0000978">
    <property type="term" value="F:RNA polymerase II cis-regulatory region sequence-specific DNA binding"/>
    <property type="evidence" value="ECO:0007669"/>
    <property type="project" value="TreeGrafter"/>
</dbReference>
<dbReference type="PANTHER" id="PTHR10129:SF48">
    <property type="entry name" value="MAF-S, ISOFORM B"/>
    <property type="match status" value="1"/>
</dbReference>
<keyword evidence="3" id="KW-0804">Transcription</keyword>
<dbReference type="InterPro" id="IPR004827">
    <property type="entry name" value="bZIP"/>
</dbReference>
<dbReference type="InterPro" id="IPR024874">
    <property type="entry name" value="Transcription_factor_Maf_fam"/>
</dbReference>
<feature type="non-terminal residue" evidence="6">
    <location>
        <position position="1"/>
    </location>
</feature>
<keyword evidence="7" id="KW-1185">Reference proteome</keyword>
<comment type="caution">
    <text evidence="6">The sequence shown here is derived from an EMBL/GenBank/DDBJ whole genome shotgun (WGS) entry which is preliminary data.</text>
</comment>
<evidence type="ECO:0000256" key="4">
    <source>
        <dbReference type="SAM" id="Coils"/>
    </source>
</evidence>
<feature type="coiled-coil region" evidence="4">
    <location>
        <begin position="23"/>
        <end position="57"/>
    </location>
</feature>
<dbReference type="Pfam" id="PF03131">
    <property type="entry name" value="bZIP_Maf"/>
    <property type="match status" value="1"/>
</dbReference>